<evidence type="ECO:0000313" key="3">
    <source>
        <dbReference type="Proteomes" id="UP000018542"/>
    </source>
</evidence>
<organism evidence="2 3">
    <name type="scientific">Hyphomicrobium nitrativorans NL23</name>
    <dbReference type="NCBI Taxonomy" id="1029756"/>
    <lineage>
        <taxon>Bacteria</taxon>
        <taxon>Pseudomonadati</taxon>
        <taxon>Pseudomonadota</taxon>
        <taxon>Alphaproteobacteria</taxon>
        <taxon>Hyphomicrobiales</taxon>
        <taxon>Hyphomicrobiaceae</taxon>
        <taxon>Hyphomicrobium</taxon>
    </lineage>
</organism>
<dbReference type="KEGG" id="hni:W911_01295"/>
<dbReference type="HOGENOM" id="CLU_677480_0_0_5"/>
<feature type="transmembrane region" description="Helical" evidence="1">
    <location>
        <begin position="263"/>
        <end position="283"/>
    </location>
</feature>
<evidence type="ECO:0000256" key="1">
    <source>
        <dbReference type="SAM" id="Phobius"/>
    </source>
</evidence>
<feature type="transmembrane region" description="Helical" evidence="1">
    <location>
        <begin position="7"/>
        <end position="29"/>
    </location>
</feature>
<reference evidence="2 3" key="1">
    <citation type="journal article" date="2014" name="Genome Announc.">
        <title>Complete Genome Sequence of Hyphomicrobium nitrativorans Strain NL23, a Denitrifying Bacterium Isolated from Biofilm of a Methanol-Fed Denitrification System Treating Seawater at the Montreal Biodome.</title>
        <authorList>
            <person name="Martineau C."/>
            <person name="Villeneuve C."/>
            <person name="Mauffrey F."/>
            <person name="Villemur R."/>
        </authorList>
    </citation>
    <scope>NUCLEOTIDE SEQUENCE [LARGE SCALE GENOMIC DNA]</scope>
    <source>
        <strain evidence="2">NL23</strain>
    </source>
</reference>
<keyword evidence="1" id="KW-1133">Transmembrane helix</keyword>
<dbReference type="RefSeq" id="WP_023785700.1">
    <property type="nucleotide sequence ID" value="NC_022997.1"/>
</dbReference>
<protein>
    <submittedName>
        <fullName evidence="2">Uncharacterized protein</fullName>
    </submittedName>
</protein>
<feature type="transmembrane region" description="Helical" evidence="1">
    <location>
        <begin position="229"/>
        <end position="251"/>
    </location>
</feature>
<feature type="transmembrane region" description="Helical" evidence="1">
    <location>
        <begin position="372"/>
        <end position="391"/>
    </location>
</feature>
<dbReference type="Proteomes" id="UP000018542">
    <property type="component" value="Chromosome"/>
</dbReference>
<feature type="transmembrane region" description="Helical" evidence="1">
    <location>
        <begin position="303"/>
        <end position="325"/>
    </location>
</feature>
<dbReference type="EMBL" id="CP006912">
    <property type="protein sequence ID" value="AHB49826.1"/>
    <property type="molecule type" value="Genomic_DNA"/>
</dbReference>
<dbReference type="AlphaFoldDB" id="V5SG41"/>
<keyword evidence="3" id="KW-1185">Reference proteome</keyword>
<feature type="transmembrane region" description="Helical" evidence="1">
    <location>
        <begin position="81"/>
        <end position="102"/>
    </location>
</feature>
<gene>
    <name evidence="2" type="ORF">W911_01295</name>
</gene>
<name>V5SG41_9HYPH</name>
<keyword evidence="1" id="KW-0472">Membrane</keyword>
<accession>V5SG41</accession>
<evidence type="ECO:0000313" key="2">
    <source>
        <dbReference type="EMBL" id="AHB49826.1"/>
    </source>
</evidence>
<sequence length="401" mass="43684">MSFGARAFVFIIYSLLGLSFIGETAVLFWEFGPEHALTFAAFDSHLFLFFPTLGLVALAAFYLPSCAFVDLYARHVTLGKLRFLIGMMTLGVAAWFVGMGLADNPHRSVWDLTPQTLAADRSEPAGCGVAGEPCRRIALLEGASNLTAVSRQRIGVREFFRSCEAEPLIESGPASERRRFCFASTPLSPAPWLSTDAECCEAQQRFQTAIDEKYLVAGQQSLTSQVHNVLLPTKVFFLFILLAIGILLTVRHDGVLRHYPDKIGRIEAGVLIGAVAMIFFPLMSQGYVQSADALFGVQQKGGFRSIVTLMSFLFGAWALLILLFFFRRRDQNMEIAVKLAGVVASTIAVLKYDLLVSIVARVLGSGASEVSVALLIVLAVVAVLVLLFPYLRRGVVGSDAG</sequence>
<feature type="transmembrane region" description="Helical" evidence="1">
    <location>
        <begin position="49"/>
        <end position="69"/>
    </location>
</feature>
<proteinExistence type="predicted"/>
<feature type="transmembrane region" description="Helical" evidence="1">
    <location>
        <begin position="337"/>
        <end position="360"/>
    </location>
</feature>
<dbReference type="OrthoDB" id="7616799at2"/>
<keyword evidence="1" id="KW-0812">Transmembrane</keyword>
<dbReference type="PATRIC" id="fig|1029756.8.peg.273"/>